<name>A0A0S4JCP0_BODSA</name>
<feature type="transmembrane region" description="Helical" evidence="8">
    <location>
        <begin position="294"/>
        <end position="314"/>
    </location>
</feature>
<dbReference type="SMART" id="SM00397">
    <property type="entry name" value="t_SNARE"/>
    <property type="match status" value="1"/>
</dbReference>
<dbReference type="CDD" id="cd15844">
    <property type="entry name" value="SNARE_syntaxin5"/>
    <property type="match status" value="1"/>
</dbReference>
<dbReference type="EMBL" id="CYKH01001596">
    <property type="protein sequence ID" value="CUG87894.1"/>
    <property type="molecule type" value="Genomic_DNA"/>
</dbReference>
<feature type="signal peptide" evidence="9">
    <location>
        <begin position="1"/>
        <end position="18"/>
    </location>
</feature>
<keyword evidence="9" id="KW-0732">Signal</keyword>
<dbReference type="GO" id="GO:0005484">
    <property type="term" value="F:SNAP receptor activity"/>
    <property type="evidence" value="ECO:0007669"/>
    <property type="project" value="TreeGrafter"/>
</dbReference>
<evidence type="ECO:0000256" key="7">
    <source>
        <dbReference type="ARBA" id="ARBA00023136"/>
    </source>
</evidence>
<dbReference type="GO" id="GO:0000139">
    <property type="term" value="C:Golgi membrane"/>
    <property type="evidence" value="ECO:0007669"/>
    <property type="project" value="TreeGrafter"/>
</dbReference>
<evidence type="ECO:0000259" key="10">
    <source>
        <dbReference type="PROSITE" id="PS50192"/>
    </source>
</evidence>
<organism evidence="11 12">
    <name type="scientific">Bodo saltans</name>
    <name type="common">Flagellated protozoan</name>
    <dbReference type="NCBI Taxonomy" id="75058"/>
    <lineage>
        <taxon>Eukaryota</taxon>
        <taxon>Discoba</taxon>
        <taxon>Euglenozoa</taxon>
        <taxon>Kinetoplastea</taxon>
        <taxon>Metakinetoplastina</taxon>
        <taxon>Eubodonida</taxon>
        <taxon>Bodonidae</taxon>
        <taxon>Bodo</taxon>
    </lineage>
</organism>
<sequence>MCALSCSCLLLNYVALDCKDTMVVQRDRSLELQQYFDSLRGQSSASPPTIVEAPVTVHPDVNVFNEFAQAFAKEIAALSSNIMNLAKITQQQSVFEEDSQEISALTTVVKTQLQRLHNDMDTLAGLKEHAMRSQRGSSFFSSNAQKEAERHTSAVVDTLKGRLANTGQQFKSVLQSRKDTLKDTALRRNQFTSDRSTTFESALFRDQQNHEQQQMLMNPSNTQYYRQRADAVREIEAAVNEVGELFHDFTRLVHEQDELVVRIDSNVDDALHNVHAGSNELMRYLASLSSNRGLILKVFGVLFVFLIFFGFIVVR</sequence>
<dbReference type="GO" id="GO:0006886">
    <property type="term" value="P:intracellular protein transport"/>
    <property type="evidence" value="ECO:0007669"/>
    <property type="project" value="TreeGrafter"/>
</dbReference>
<dbReference type="AlphaFoldDB" id="A0A0S4JCP0"/>
<dbReference type="GO" id="GO:0000149">
    <property type="term" value="F:SNARE binding"/>
    <property type="evidence" value="ECO:0007669"/>
    <property type="project" value="TreeGrafter"/>
</dbReference>
<keyword evidence="5 8" id="KW-1133">Transmembrane helix</keyword>
<comment type="subcellular location">
    <subcellularLocation>
        <location evidence="1">Membrane</location>
        <topology evidence="1">Single-pass type IV membrane protein</topology>
    </subcellularLocation>
</comment>
<dbReference type="OMA" id="EHNHNVV"/>
<evidence type="ECO:0000256" key="1">
    <source>
        <dbReference type="ARBA" id="ARBA00004211"/>
    </source>
</evidence>
<accession>A0A0S4JCP0</accession>
<keyword evidence="7 8" id="KW-0472">Membrane</keyword>
<keyword evidence="12" id="KW-1185">Reference proteome</keyword>
<evidence type="ECO:0000256" key="2">
    <source>
        <dbReference type="ARBA" id="ARBA00009063"/>
    </source>
</evidence>
<feature type="chain" id="PRO_5006622275" evidence="9">
    <location>
        <begin position="19"/>
        <end position="315"/>
    </location>
</feature>
<dbReference type="GO" id="GO:0048278">
    <property type="term" value="P:vesicle docking"/>
    <property type="evidence" value="ECO:0007669"/>
    <property type="project" value="TreeGrafter"/>
</dbReference>
<gene>
    <name evidence="11" type="ORF">BSAL_12570</name>
</gene>
<dbReference type="GO" id="GO:0006906">
    <property type="term" value="P:vesicle fusion"/>
    <property type="evidence" value="ECO:0007669"/>
    <property type="project" value="TreeGrafter"/>
</dbReference>
<reference evidence="12" key="1">
    <citation type="submission" date="2015-09" db="EMBL/GenBank/DDBJ databases">
        <authorList>
            <consortium name="Pathogen Informatics"/>
        </authorList>
    </citation>
    <scope>NUCLEOTIDE SEQUENCE [LARGE SCALE GENOMIC DNA]</scope>
    <source>
        <strain evidence="12">Lake Konstanz</strain>
    </source>
</reference>
<dbReference type="PANTHER" id="PTHR19957">
    <property type="entry name" value="SYNTAXIN"/>
    <property type="match status" value="1"/>
</dbReference>
<dbReference type="InterPro" id="IPR010989">
    <property type="entry name" value="SNARE"/>
</dbReference>
<keyword evidence="6" id="KW-0175">Coiled coil</keyword>
<dbReference type="Proteomes" id="UP000051952">
    <property type="component" value="Unassembled WGS sequence"/>
</dbReference>
<evidence type="ECO:0000256" key="6">
    <source>
        <dbReference type="ARBA" id="ARBA00023054"/>
    </source>
</evidence>
<dbReference type="InterPro" id="IPR045242">
    <property type="entry name" value="Syntaxin"/>
</dbReference>
<dbReference type="InterPro" id="IPR000727">
    <property type="entry name" value="T_SNARE_dom"/>
</dbReference>
<dbReference type="OrthoDB" id="421009at2759"/>
<dbReference type="SUPFAM" id="SSF47661">
    <property type="entry name" value="t-snare proteins"/>
    <property type="match status" value="1"/>
</dbReference>
<keyword evidence="4 8" id="KW-0812">Transmembrane</keyword>
<evidence type="ECO:0000256" key="8">
    <source>
        <dbReference type="SAM" id="Phobius"/>
    </source>
</evidence>
<dbReference type="PANTHER" id="PTHR19957:SF3">
    <property type="entry name" value="SYNTAXIN-5"/>
    <property type="match status" value="1"/>
</dbReference>
<protein>
    <submittedName>
        <fullName evidence="11">Syntaxin 5, putative</fullName>
    </submittedName>
</protein>
<dbReference type="GO" id="GO:0031201">
    <property type="term" value="C:SNARE complex"/>
    <property type="evidence" value="ECO:0007669"/>
    <property type="project" value="TreeGrafter"/>
</dbReference>
<keyword evidence="3" id="KW-0813">Transport</keyword>
<dbReference type="GO" id="GO:0006888">
    <property type="term" value="P:endoplasmic reticulum to Golgi vesicle-mediated transport"/>
    <property type="evidence" value="ECO:0007669"/>
    <property type="project" value="TreeGrafter"/>
</dbReference>
<evidence type="ECO:0000256" key="9">
    <source>
        <dbReference type="SAM" id="SignalP"/>
    </source>
</evidence>
<proteinExistence type="inferred from homology"/>
<feature type="domain" description="T-SNARE coiled-coil homology" evidence="10">
    <location>
        <begin position="222"/>
        <end position="284"/>
    </location>
</feature>
<evidence type="ECO:0000256" key="4">
    <source>
        <dbReference type="ARBA" id="ARBA00022692"/>
    </source>
</evidence>
<dbReference type="VEuPathDB" id="TriTrypDB:BSAL_12570"/>
<evidence type="ECO:0000256" key="5">
    <source>
        <dbReference type="ARBA" id="ARBA00022989"/>
    </source>
</evidence>
<evidence type="ECO:0000313" key="12">
    <source>
        <dbReference type="Proteomes" id="UP000051952"/>
    </source>
</evidence>
<comment type="similarity">
    <text evidence="2">Belongs to the syntaxin family.</text>
</comment>
<dbReference type="Gene3D" id="1.20.58.70">
    <property type="match status" value="1"/>
</dbReference>
<evidence type="ECO:0000313" key="11">
    <source>
        <dbReference type="EMBL" id="CUG87894.1"/>
    </source>
</evidence>
<dbReference type="Pfam" id="PF05739">
    <property type="entry name" value="SNARE"/>
    <property type="match status" value="1"/>
</dbReference>
<evidence type="ECO:0000256" key="3">
    <source>
        <dbReference type="ARBA" id="ARBA00022448"/>
    </source>
</evidence>
<dbReference type="PROSITE" id="PS50192">
    <property type="entry name" value="T_SNARE"/>
    <property type="match status" value="1"/>
</dbReference>